<feature type="chain" id="PRO_5045403417" description="Sensor of ECF-type sigma factor" evidence="1">
    <location>
        <begin position="20"/>
        <end position="147"/>
    </location>
</feature>
<protein>
    <recommendedName>
        <fullName evidence="4">Sensor of ECF-type sigma factor</fullName>
    </recommendedName>
</protein>
<keyword evidence="3" id="KW-1185">Reference proteome</keyword>
<reference evidence="2 3" key="1">
    <citation type="submission" date="2021-05" db="EMBL/GenBank/DDBJ databases">
        <title>A Polyphasic approach of four new species of the genus Ohtaekwangia: Ohtaekwangia histidinii sp. nov., Ohtaekwangia cretensis sp. nov., Ohtaekwangia indiensis sp. nov., Ohtaekwangia reichenbachii sp. nov. from diverse environment.</title>
        <authorList>
            <person name="Octaviana S."/>
        </authorList>
    </citation>
    <scope>NUCLEOTIDE SEQUENCE [LARGE SCALE GENOMIC DNA]</scope>
    <source>
        <strain evidence="2 3">PWU20</strain>
    </source>
</reference>
<dbReference type="EMBL" id="JAHESD010000001">
    <property type="protein sequence ID" value="MBT1701666.1"/>
    <property type="molecule type" value="Genomic_DNA"/>
</dbReference>
<gene>
    <name evidence="2" type="ORF">KK060_00145</name>
</gene>
<evidence type="ECO:0008006" key="4">
    <source>
        <dbReference type="Google" id="ProtNLM"/>
    </source>
</evidence>
<evidence type="ECO:0000256" key="1">
    <source>
        <dbReference type="SAM" id="SignalP"/>
    </source>
</evidence>
<accession>A0ABS5VKM8</accession>
<name>A0ABS5VKM8_9BACT</name>
<dbReference type="Proteomes" id="UP000772618">
    <property type="component" value="Unassembled WGS sequence"/>
</dbReference>
<sequence>MKALLKIFLLALLAIPVLGQNTEEDLQEDHAPVDVNVREKIRAAHIAYITDKVSLTPEQAEKFWPLYNEFTDKRRSIFRKIRNNPADNLELRQQALDLEKQYSARFLKVITEQQLIELRHAEADFKRLLLKRIQQGQTPARRQRNNR</sequence>
<evidence type="ECO:0000313" key="2">
    <source>
        <dbReference type="EMBL" id="MBT1701666.1"/>
    </source>
</evidence>
<evidence type="ECO:0000313" key="3">
    <source>
        <dbReference type="Proteomes" id="UP000772618"/>
    </source>
</evidence>
<feature type="signal peptide" evidence="1">
    <location>
        <begin position="1"/>
        <end position="19"/>
    </location>
</feature>
<proteinExistence type="predicted"/>
<comment type="caution">
    <text evidence="2">The sequence shown here is derived from an EMBL/GenBank/DDBJ whole genome shotgun (WGS) entry which is preliminary data.</text>
</comment>
<keyword evidence="1" id="KW-0732">Signal</keyword>
<organism evidence="2 3">
    <name type="scientific">Chryseosolibacter indicus</name>
    <dbReference type="NCBI Taxonomy" id="2782351"/>
    <lineage>
        <taxon>Bacteria</taxon>
        <taxon>Pseudomonadati</taxon>
        <taxon>Bacteroidota</taxon>
        <taxon>Cytophagia</taxon>
        <taxon>Cytophagales</taxon>
        <taxon>Chryseotaleaceae</taxon>
        <taxon>Chryseosolibacter</taxon>
    </lineage>
</organism>
<dbReference type="RefSeq" id="WP_254151366.1">
    <property type="nucleotide sequence ID" value="NZ_JAHESD010000001.1"/>
</dbReference>